<dbReference type="Proteomes" id="UP001229421">
    <property type="component" value="Unassembled WGS sequence"/>
</dbReference>
<dbReference type="AlphaFoldDB" id="A0AAD8JNU0"/>
<reference evidence="1" key="1">
    <citation type="journal article" date="2023" name="bioRxiv">
        <title>Improved chromosome-level genome assembly for marigold (Tagetes erecta).</title>
        <authorList>
            <person name="Jiang F."/>
            <person name="Yuan L."/>
            <person name="Wang S."/>
            <person name="Wang H."/>
            <person name="Xu D."/>
            <person name="Wang A."/>
            <person name="Fan W."/>
        </authorList>
    </citation>
    <scope>NUCLEOTIDE SEQUENCE</scope>
    <source>
        <strain evidence="1">WSJ</strain>
        <tissue evidence="1">Leaf</tissue>
    </source>
</reference>
<name>A0AAD8JNU0_TARER</name>
<organism evidence="1 2">
    <name type="scientific">Tagetes erecta</name>
    <name type="common">African marigold</name>
    <dbReference type="NCBI Taxonomy" id="13708"/>
    <lineage>
        <taxon>Eukaryota</taxon>
        <taxon>Viridiplantae</taxon>
        <taxon>Streptophyta</taxon>
        <taxon>Embryophyta</taxon>
        <taxon>Tracheophyta</taxon>
        <taxon>Spermatophyta</taxon>
        <taxon>Magnoliopsida</taxon>
        <taxon>eudicotyledons</taxon>
        <taxon>Gunneridae</taxon>
        <taxon>Pentapetalae</taxon>
        <taxon>asterids</taxon>
        <taxon>campanulids</taxon>
        <taxon>Asterales</taxon>
        <taxon>Asteraceae</taxon>
        <taxon>Asteroideae</taxon>
        <taxon>Heliantheae alliance</taxon>
        <taxon>Tageteae</taxon>
        <taxon>Tagetes</taxon>
    </lineage>
</organism>
<evidence type="ECO:0000313" key="2">
    <source>
        <dbReference type="Proteomes" id="UP001229421"/>
    </source>
</evidence>
<dbReference type="EMBL" id="JAUHHV010000011">
    <property type="protein sequence ID" value="KAK1407960.1"/>
    <property type="molecule type" value="Genomic_DNA"/>
</dbReference>
<accession>A0AAD8JNU0</accession>
<comment type="caution">
    <text evidence="1">The sequence shown here is derived from an EMBL/GenBank/DDBJ whole genome shotgun (WGS) entry which is preliminary data.</text>
</comment>
<proteinExistence type="predicted"/>
<sequence length="133" mass="15339">MVKRGRVKEDNMKYKRLECGTTSEWSSSNWNNKCQGHKYQDNVGNSDMEFMWKILMRIKSSSSWNKRCKGHKYQDNDSIGTSAGTSADHQASVDLGVNVDPFQHIIIDARKYPEDNSNEVLFGDKYEAEEVEH</sequence>
<keyword evidence="2" id="KW-1185">Reference proteome</keyword>
<evidence type="ECO:0000313" key="1">
    <source>
        <dbReference type="EMBL" id="KAK1407960.1"/>
    </source>
</evidence>
<gene>
    <name evidence="1" type="ORF">QVD17_39588</name>
</gene>
<protein>
    <submittedName>
        <fullName evidence="1">Uncharacterized protein</fullName>
    </submittedName>
</protein>